<dbReference type="SUPFAM" id="SSF52540">
    <property type="entry name" value="P-loop containing nucleoside triphosphate hydrolases"/>
    <property type="match status" value="1"/>
</dbReference>
<evidence type="ECO:0000256" key="5">
    <source>
        <dbReference type="ARBA" id="ARBA00022927"/>
    </source>
</evidence>
<dbReference type="Pfam" id="PF00071">
    <property type="entry name" value="Ras"/>
    <property type="match status" value="1"/>
</dbReference>
<gene>
    <name evidence="11" type="ORF">MTR67_008800</name>
</gene>
<reference evidence="11" key="1">
    <citation type="submission" date="2023-08" db="EMBL/GenBank/DDBJ databases">
        <title>A de novo genome assembly of Solanum verrucosum Schlechtendal, a Mexican diploid species geographically isolated from the other diploid A-genome species in potato relatives.</title>
        <authorList>
            <person name="Hosaka K."/>
        </authorList>
    </citation>
    <scope>NUCLEOTIDE SEQUENCE</scope>
    <source>
        <tissue evidence="11">Young leaves</tissue>
    </source>
</reference>
<dbReference type="FunFam" id="3.40.50.300:FF:000687">
    <property type="entry name" value="Ras-related protein RABF2b"/>
    <property type="match status" value="1"/>
</dbReference>
<dbReference type="SMART" id="SM00176">
    <property type="entry name" value="RAN"/>
    <property type="match status" value="1"/>
</dbReference>
<dbReference type="GO" id="GO:0005525">
    <property type="term" value="F:GTP binding"/>
    <property type="evidence" value="ECO:0007669"/>
    <property type="project" value="UniProtKB-KW"/>
</dbReference>
<keyword evidence="5" id="KW-0653">Protein transport</keyword>
<dbReference type="InterPro" id="IPR001806">
    <property type="entry name" value="Small_GTPase"/>
</dbReference>
<evidence type="ECO:0000256" key="4">
    <source>
        <dbReference type="ARBA" id="ARBA00022741"/>
    </source>
</evidence>
<evidence type="ECO:0000256" key="10">
    <source>
        <dbReference type="ARBA" id="ARBA00025673"/>
    </source>
</evidence>
<dbReference type="GO" id="GO:0003924">
    <property type="term" value="F:GTPase activity"/>
    <property type="evidence" value="ECO:0007669"/>
    <property type="project" value="InterPro"/>
</dbReference>
<dbReference type="Proteomes" id="UP001234989">
    <property type="component" value="Chromosome 2"/>
</dbReference>
<evidence type="ECO:0000313" key="11">
    <source>
        <dbReference type="EMBL" id="WMV15415.1"/>
    </source>
</evidence>
<dbReference type="Gene3D" id="3.40.50.300">
    <property type="entry name" value="P-loop containing nucleotide triphosphate hydrolases"/>
    <property type="match status" value="1"/>
</dbReference>
<evidence type="ECO:0000256" key="7">
    <source>
        <dbReference type="ARBA" id="ARBA00023136"/>
    </source>
</evidence>
<keyword evidence="3" id="KW-0813">Transport</keyword>
<dbReference type="InterPro" id="IPR027417">
    <property type="entry name" value="P-loop_NTPase"/>
</dbReference>
<evidence type="ECO:0000256" key="9">
    <source>
        <dbReference type="ARBA" id="ARBA00023289"/>
    </source>
</evidence>
<name>A0AAF0TJR0_SOLVR</name>
<dbReference type="GO" id="GO:0005737">
    <property type="term" value="C:cytoplasm"/>
    <property type="evidence" value="ECO:0007669"/>
    <property type="project" value="UniProtKB-ARBA"/>
</dbReference>
<dbReference type="PROSITE" id="PS51419">
    <property type="entry name" value="RAB"/>
    <property type="match status" value="1"/>
</dbReference>
<dbReference type="SMART" id="SM00173">
    <property type="entry name" value="RAS"/>
    <property type="match status" value="1"/>
</dbReference>
<protein>
    <submittedName>
        <fullName evidence="11">Uncharacterized protein</fullName>
    </submittedName>
</protein>
<dbReference type="PRINTS" id="PR00449">
    <property type="entry name" value="RASTRNSFRMNG"/>
</dbReference>
<organism evidence="11 12">
    <name type="scientific">Solanum verrucosum</name>
    <dbReference type="NCBI Taxonomy" id="315347"/>
    <lineage>
        <taxon>Eukaryota</taxon>
        <taxon>Viridiplantae</taxon>
        <taxon>Streptophyta</taxon>
        <taxon>Embryophyta</taxon>
        <taxon>Tracheophyta</taxon>
        <taxon>Spermatophyta</taxon>
        <taxon>Magnoliopsida</taxon>
        <taxon>eudicotyledons</taxon>
        <taxon>Gunneridae</taxon>
        <taxon>Pentapetalae</taxon>
        <taxon>asterids</taxon>
        <taxon>lamiids</taxon>
        <taxon>Solanales</taxon>
        <taxon>Solanaceae</taxon>
        <taxon>Solanoideae</taxon>
        <taxon>Solaneae</taxon>
        <taxon>Solanum</taxon>
    </lineage>
</organism>
<dbReference type="SMART" id="SM00175">
    <property type="entry name" value="RAB"/>
    <property type="match status" value="1"/>
</dbReference>
<evidence type="ECO:0000256" key="2">
    <source>
        <dbReference type="ARBA" id="ARBA00006270"/>
    </source>
</evidence>
<evidence type="ECO:0000313" key="12">
    <source>
        <dbReference type="Proteomes" id="UP001234989"/>
    </source>
</evidence>
<evidence type="ECO:0000256" key="3">
    <source>
        <dbReference type="ARBA" id="ARBA00022448"/>
    </source>
</evidence>
<keyword evidence="6" id="KW-0342">GTP-binding</keyword>
<dbReference type="InterPro" id="IPR005225">
    <property type="entry name" value="Small_GTP-bd"/>
</dbReference>
<dbReference type="PANTHER" id="PTHR47978">
    <property type="match status" value="1"/>
</dbReference>
<dbReference type="PROSITE" id="PS51421">
    <property type="entry name" value="RAS"/>
    <property type="match status" value="1"/>
</dbReference>
<comment type="subcellular location">
    <subcellularLocation>
        <location evidence="1">Cell membrane</location>
        <topology evidence="1">Lipid-anchor</topology>
        <orientation evidence="1">Cytoplasmic side</orientation>
    </subcellularLocation>
</comment>
<dbReference type="NCBIfam" id="TIGR00231">
    <property type="entry name" value="small_GTP"/>
    <property type="match status" value="1"/>
</dbReference>
<keyword evidence="7" id="KW-0472">Membrane</keyword>
<evidence type="ECO:0000256" key="6">
    <source>
        <dbReference type="ARBA" id="ARBA00023134"/>
    </source>
</evidence>
<proteinExistence type="inferred from homology"/>
<keyword evidence="4" id="KW-0547">Nucleotide-binding</keyword>
<comment type="similarity">
    <text evidence="2">Belongs to the small GTPase superfamily. Rab family.</text>
</comment>
<evidence type="ECO:0000256" key="1">
    <source>
        <dbReference type="ARBA" id="ARBA00004342"/>
    </source>
</evidence>
<dbReference type="AlphaFoldDB" id="A0AAF0TJR0"/>
<evidence type="ECO:0000256" key="8">
    <source>
        <dbReference type="ARBA" id="ARBA00023288"/>
    </source>
</evidence>
<dbReference type="EMBL" id="CP133613">
    <property type="protein sequence ID" value="WMV15415.1"/>
    <property type="molecule type" value="Genomic_DNA"/>
</dbReference>
<sequence length="222" mass="24186">MATSGNKNMNAKLVLLGDVGAGKSSLVLRFVKGQFIEFQESTIGAAFFSQTVAVNEATVKFEIWDTAGQERYHSLAPMYYRGAAAAIIVYDITNQASFDRAKKWVQELQAQGNPNMVMALAGNKADLLDARKVVAEEAQTYAEENGLFFMETSAKTASNVNDVFSEIGKYLHSFCCVLDCQIAFVVDQSSKRLPRLQPAQNPSGMVLMDRPAQTPATASCCS</sequence>
<dbReference type="GO" id="GO:0005886">
    <property type="term" value="C:plasma membrane"/>
    <property type="evidence" value="ECO:0007669"/>
    <property type="project" value="UniProtKB-SubCell"/>
</dbReference>
<comment type="function">
    <text evidence="10">Protein transport. Probably involved in vesicular traffic.</text>
</comment>
<keyword evidence="9" id="KW-0636">Prenylation</keyword>
<dbReference type="GO" id="GO:0007034">
    <property type="term" value="P:vacuolar transport"/>
    <property type="evidence" value="ECO:0007669"/>
    <property type="project" value="UniProtKB-ARBA"/>
</dbReference>
<dbReference type="SMART" id="SM00174">
    <property type="entry name" value="RHO"/>
    <property type="match status" value="1"/>
</dbReference>
<dbReference type="GO" id="GO:0015031">
    <property type="term" value="P:protein transport"/>
    <property type="evidence" value="ECO:0007669"/>
    <property type="project" value="UniProtKB-KW"/>
</dbReference>
<keyword evidence="12" id="KW-1185">Reference proteome</keyword>
<dbReference type="CDD" id="cd01860">
    <property type="entry name" value="Rab5_related"/>
    <property type="match status" value="1"/>
</dbReference>
<keyword evidence="8" id="KW-0449">Lipoprotein</keyword>
<accession>A0AAF0TJR0</accession>
<dbReference type="PROSITE" id="PS51420">
    <property type="entry name" value="RHO"/>
    <property type="match status" value="1"/>
</dbReference>